<evidence type="ECO:0000256" key="7">
    <source>
        <dbReference type="ARBA" id="ARBA00023170"/>
    </source>
</evidence>
<feature type="domain" description="Ionotropic glutamate receptor C-terminal" evidence="10">
    <location>
        <begin position="159"/>
        <end position="419"/>
    </location>
</feature>
<dbReference type="PANTHER" id="PTHR42643:SF24">
    <property type="entry name" value="IONOTROPIC RECEPTOR 60A"/>
    <property type="match status" value="1"/>
</dbReference>
<feature type="transmembrane region" description="Helical" evidence="9">
    <location>
        <begin position="154"/>
        <end position="177"/>
    </location>
</feature>
<keyword evidence="8" id="KW-0325">Glycoprotein</keyword>
<feature type="transmembrane region" description="Helical" evidence="9">
    <location>
        <begin position="411"/>
        <end position="433"/>
    </location>
</feature>
<dbReference type="Pfam" id="PF00060">
    <property type="entry name" value="Lig_chan"/>
    <property type="match status" value="1"/>
</dbReference>
<reference evidence="11" key="1">
    <citation type="journal article" date="2023" name="IScience">
        <title>Live-bearing cockroach genome reveals convergent evolutionary mechanisms linked to viviparity in insects and beyond.</title>
        <authorList>
            <person name="Fouks B."/>
            <person name="Harrison M.C."/>
            <person name="Mikhailova A.A."/>
            <person name="Marchal E."/>
            <person name="English S."/>
            <person name="Carruthers M."/>
            <person name="Jennings E.C."/>
            <person name="Chiamaka E.L."/>
            <person name="Frigard R.A."/>
            <person name="Pippel M."/>
            <person name="Attardo G.M."/>
            <person name="Benoit J.B."/>
            <person name="Bornberg-Bauer E."/>
            <person name="Tobe S.S."/>
        </authorList>
    </citation>
    <scope>NUCLEOTIDE SEQUENCE</scope>
    <source>
        <strain evidence="11">Stay&amp;Tobe</strain>
    </source>
</reference>
<evidence type="ECO:0000256" key="5">
    <source>
        <dbReference type="ARBA" id="ARBA00022989"/>
    </source>
</evidence>
<name>A0AAD8EHK4_DIPPU</name>
<evidence type="ECO:0000256" key="2">
    <source>
        <dbReference type="ARBA" id="ARBA00008685"/>
    </source>
</evidence>
<sequence>MVIEMYTWFPFQEYQQCGECRDLVLIDRWNSKGNGQFEKNADLFPHKIPKQFNGCSIKYVLIINSSTSWELEWFLLRKVFDSINVTELVQTRNANNDIIVSRYFGDVSILNSVDRGESISLPNYKKSFPHMFSTLRFYVPCPRKTVRHGNFYKVFAPGVWLLFFITCILMAVITIFLQRAKKSEYFNNLTYSLYCTWAVVTSVSVPQMPTTNKLRIFFFMWVCYCLTMSTVFQSFFTSFLIEPGTEEQINTIEELLNHDLELFADDEIFFRVFFFSEFGTRFMNAFGNQSGKYNSTIGEFFTHERSAIIASDLDMKLKFPRDLTWIEPCYFYFCDDFSRYLFIFNPRSPYYEAFNSKVLQFHEAGLFIKEIEDYISSVSKKSVLNVTVLESKFGKQTTEEYFIFNLKHMKVAFIIYLCGNIFSVVVFIAEVVFGKK</sequence>
<dbReference type="InterPro" id="IPR001320">
    <property type="entry name" value="Iontro_rcpt_C"/>
</dbReference>
<dbReference type="GO" id="GO:0015276">
    <property type="term" value="F:ligand-gated monoatomic ion channel activity"/>
    <property type="evidence" value="ECO:0007669"/>
    <property type="project" value="InterPro"/>
</dbReference>
<dbReference type="AlphaFoldDB" id="A0AAD8EHK4"/>
<feature type="transmembrane region" description="Helical" evidence="9">
    <location>
        <begin position="189"/>
        <end position="206"/>
    </location>
</feature>
<feature type="transmembrane region" description="Helical" evidence="9">
    <location>
        <begin position="218"/>
        <end position="241"/>
    </location>
</feature>
<organism evidence="11 12">
    <name type="scientific">Diploptera punctata</name>
    <name type="common">Pacific beetle cockroach</name>
    <dbReference type="NCBI Taxonomy" id="6984"/>
    <lineage>
        <taxon>Eukaryota</taxon>
        <taxon>Metazoa</taxon>
        <taxon>Ecdysozoa</taxon>
        <taxon>Arthropoda</taxon>
        <taxon>Hexapoda</taxon>
        <taxon>Insecta</taxon>
        <taxon>Pterygota</taxon>
        <taxon>Neoptera</taxon>
        <taxon>Polyneoptera</taxon>
        <taxon>Dictyoptera</taxon>
        <taxon>Blattodea</taxon>
        <taxon>Blaberoidea</taxon>
        <taxon>Blaberidae</taxon>
        <taxon>Diplopterinae</taxon>
        <taxon>Diploptera</taxon>
    </lineage>
</organism>
<keyword evidence="12" id="KW-1185">Reference proteome</keyword>
<dbReference type="Gene3D" id="1.10.287.70">
    <property type="match status" value="1"/>
</dbReference>
<keyword evidence="5 9" id="KW-1133">Transmembrane helix</keyword>
<keyword evidence="3" id="KW-1003">Cell membrane</keyword>
<dbReference type="EMBL" id="JASPKZ010004547">
    <property type="protein sequence ID" value="KAJ9590204.1"/>
    <property type="molecule type" value="Genomic_DNA"/>
</dbReference>
<dbReference type="Proteomes" id="UP001233999">
    <property type="component" value="Unassembled WGS sequence"/>
</dbReference>
<comment type="caution">
    <text evidence="11">The sequence shown here is derived from an EMBL/GenBank/DDBJ whole genome shotgun (WGS) entry which is preliminary data.</text>
</comment>
<accession>A0AAD8EHK4</accession>
<dbReference type="GO" id="GO:0005886">
    <property type="term" value="C:plasma membrane"/>
    <property type="evidence" value="ECO:0007669"/>
    <property type="project" value="UniProtKB-SubCell"/>
</dbReference>
<evidence type="ECO:0000256" key="9">
    <source>
        <dbReference type="SAM" id="Phobius"/>
    </source>
</evidence>
<evidence type="ECO:0000313" key="12">
    <source>
        <dbReference type="Proteomes" id="UP001233999"/>
    </source>
</evidence>
<proteinExistence type="inferred from homology"/>
<evidence type="ECO:0000256" key="8">
    <source>
        <dbReference type="ARBA" id="ARBA00023180"/>
    </source>
</evidence>
<evidence type="ECO:0000313" key="11">
    <source>
        <dbReference type="EMBL" id="KAJ9590204.1"/>
    </source>
</evidence>
<comment type="similarity">
    <text evidence="2">Belongs to the glutamate-gated ion channel (TC 1.A.10.1) family.</text>
</comment>
<evidence type="ECO:0000256" key="6">
    <source>
        <dbReference type="ARBA" id="ARBA00023136"/>
    </source>
</evidence>
<evidence type="ECO:0000256" key="3">
    <source>
        <dbReference type="ARBA" id="ARBA00022475"/>
    </source>
</evidence>
<dbReference type="GO" id="GO:0050906">
    <property type="term" value="P:detection of stimulus involved in sensory perception"/>
    <property type="evidence" value="ECO:0007669"/>
    <property type="project" value="UniProtKB-ARBA"/>
</dbReference>
<keyword evidence="4 9" id="KW-0812">Transmembrane</keyword>
<evidence type="ECO:0000256" key="4">
    <source>
        <dbReference type="ARBA" id="ARBA00022692"/>
    </source>
</evidence>
<evidence type="ECO:0000256" key="1">
    <source>
        <dbReference type="ARBA" id="ARBA00004651"/>
    </source>
</evidence>
<evidence type="ECO:0000259" key="10">
    <source>
        <dbReference type="Pfam" id="PF00060"/>
    </source>
</evidence>
<keyword evidence="7" id="KW-0675">Receptor</keyword>
<reference evidence="11" key="2">
    <citation type="submission" date="2023-05" db="EMBL/GenBank/DDBJ databases">
        <authorList>
            <person name="Fouks B."/>
        </authorList>
    </citation>
    <scope>NUCLEOTIDE SEQUENCE</scope>
    <source>
        <strain evidence="11">Stay&amp;Tobe</strain>
        <tissue evidence="11">Testes</tissue>
    </source>
</reference>
<keyword evidence="6 9" id="KW-0472">Membrane</keyword>
<gene>
    <name evidence="11" type="ORF">L9F63_016693</name>
</gene>
<dbReference type="PANTHER" id="PTHR42643">
    <property type="entry name" value="IONOTROPIC RECEPTOR 20A-RELATED"/>
    <property type="match status" value="1"/>
</dbReference>
<dbReference type="InterPro" id="IPR052192">
    <property type="entry name" value="Insect_Ionotropic_Sensory_Rcpt"/>
</dbReference>
<protein>
    <recommendedName>
        <fullName evidence="10">Ionotropic glutamate receptor C-terminal domain-containing protein</fullName>
    </recommendedName>
</protein>
<comment type="subcellular location">
    <subcellularLocation>
        <location evidence="1">Cell membrane</location>
        <topology evidence="1">Multi-pass membrane protein</topology>
    </subcellularLocation>
</comment>